<feature type="compositionally biased region" description="Gly residues" evidence="1">
    <location>
        <begin position="46"/>
        <end position="55"/>
    </location>
</feature>
<comment type="caution">
    <text evidence="2">The sequence shown here is derived from an EMBL/GenBank/DDBJ whole genome shotgun (WGS) entry which is preliminary data.</text>
</comment>
<organism evidence="2 3">
    <name type="scientific">Carnegiea gigantea</name>
    <dbReference type="NCBI Taxonomy" id="171969"/>
    <lineage>
        <taxon>Eukaryota</taxon>
        <taxon>Viridiplantae</taxon>
        <taxon>Streptophyta</taxon>
        <taxon>Embryophyta</taxon>
        <taxon>Tracheophyta</taxon>
        <taxon>Spermatophyta</taxon>
        <taxon>Magnoliopsida</taxon>
        <taxon>eudicotyledons</taxon>
        <taxon>Gunneridae</taxon>
        <taxon>Pentapetalae</taxon>
        <taxon>Caryophyllales</taxon>
        <taxon>Cactineae</taxon>
        <taxon>Cactaceae</taxon>
        <taxon>Cactoideae</taxon>
        <taxon>Echinocereeae</taxon>
        <taxon>Carnegiea</taxon>
    </lineage>
</organism>
<protein>
    <submittedName>
        <fullName evidence="2">Uncharacterized protein</fullName>
    </submittedName>
</protein>
<reference evidence="2" key="1">
    <citation type="submission" date="2022-04" db="EMBL/GenBank/DDBJ databases">
        <title>Carnegiea gigantea Genome sequencing and assembly v2.</title>
        <authorList>
            <person name="Copetti D."/>
            <person name="Sanderson M.J."/>
            <person name="Burquez A."/>
            <person name="Wojciechowski M.F."/>
        </authorList>
    </citation>
    <scope>NUCLEOTIDE SEQUENCE</scope>
    <source>
        <strain evidence="2">SGP5-SGP5p</strain>
        <tissue evidence="2">Aerial part</tissue>
    </source>
</reference>
<sequence length="211" mass="22879">MGTGSVDLSGDGDRECTPSPTRPVAIPIGNRARYVWSKQAEERENGGLGAGGDSGGAVRAPDAGPTLPDSGPKQSGGVQEYADQLRRHRRPHHHLLRLNHHPPPRRWRSHLRRFELGGSPRPVAFPLRFAKLPPLPPTIAPSAGYSTNKAPPEKTQMKRSADMIHMKHFSVGFSPGIGGGAYCSKRRILQGGSLQCKVSFLPKCDGKWGLF</sequence>
<gene>
    <name evidence="2" type="ORF">Cgig2_005591</name>
</gene>
<dbReference type="Proteomes" id="UP001153076">
    <property type="component" value="Unassembled WGS sequence"/>
</dbReference>
<evidence type="ECO:0000313" key="3">
    <source>
        <dbReference type="Proteomes" id="UP001153076"/>
    </source>
</evidence>
<proteinExistence type="predicted"/>
<feature type="region of interest" description="Disordered" evidence="1">
    <location>
        <begin position="1"/>
        <end position="84"/>
    </location>
</feature>
<keyword evidence="3" id="KW-1185">Reference proteome</keyword>
<evidence type="ECO:0000256" key="1">
    <source>
        <dbReference type="SAM" id="MobiDB-lite"/>
    </source>
</evidence>
<dbReference type="EMBL" id="JAKOGI010000020">
    <property type="protein sequence ID" value="KAJ8449569.1"/>
    <property type="molecule type" value="Genomic_DNA"/>
</dbReference>
<dbReference type="AlphaFoldDB" id="A0A9Q1KTV3"/>
<accession>A0A9Q1KTV3</accession>
<name>A0A9Q1KTV3_9CARY</name>
<evidence type="ECO:0000313" key="2">
    <source>
        <dbReference type="EMBL" id="KAJ8449569.1"/>
    </source>
</evidence>